<dbReference type="Proteomes" id="UP000713904">
    <property type="component" value="Unassembled WGS sequence"/>
</dbReference>
<dbReference type="SUPFAM" id="SSF50249">
    <property type="entry name" value="Nucleic acid-binding proteins"/>
    <property type="match status" value="4"/>
</dbReference>
<sequence length="706" mass="81508">MLPIDIKERILGFINHIDYKIIKRNELADIFLENKSDIEEFNSILDELAANGELFINKKGKVGTLDLFSMKKGKYSSTKNGYGFVDVDGEDEGIFINEEDRNGAFDGDEIIVKVIKNSTPEKKAEAVIVKIIKRANHDVVGVFHQNTSFGFVIVDNKKFDMDIFIPKKYFSGAKNNDKVVCRIDIWPENGKKPEGRIIEVIGKKGDRYVEIDSIIKHHSLLEEFPKKVIDQLEDIPDYIGEEEINGRLDLRNEIIYTIDGADSKDFDDAVCVEIMENGNFKLGVHIADVTHYVTENSPLDREALKRATSVYLVDKVIPMLPPKLSNGICSLNPNVDRLTLSCIMEINPQNGKVINYDIVESVINSKARLTYTEVSDILENENKELSEKYEFLLENLKNAEKLALVLRNRRLKRGAIDFDFPESYIILDEEGIPIDISPYERRTSNKIIEEFMLLTNETISEHYHWMKIPFVYRVHEEPEEDKIIELKEYLNMLGYKMIFSRTGVRPKDLQKALNSIKDLDTKQSVGRVMLRTLRQARYSPESLGHFGLAAKYYSHFTSPIRRYPDLQIHRIIKEIINKKYNKKRFKHYEHLLAEVCNQSSIQERKAELAERDVDDYYKAVYMENKIGEKYLGHISSVTSFGIFVELPNGVEGLIRLQNIPEYFEYVEKSKTLVGKQSGKIYRLGQKLQVKVENVNVDLREIDFSLV</sequence>
<evidence type="ECO:0000256" key="8">
    <source>
        <dbReference type="HAMAP-Rule" id="MF_01895"/>
    </source>
</evidence>
<dbReference type="EMBL" id="JABGBW010000001">
    <property type="protein sequence ID" value="MBC2575453.1"/>
    <property type="molecule type" value="Genomic_DNA"/>
</dbReference>
<keyword evidence="7 8" id="KW-0694">RNA-binding</keyword>
<dbReference type="RefSeq" id="WP_185623480.1">
    <property type="nucleotide sequence ID" value="NZ_JABGBW010000001.1"/>
</dbReference>
<dbReference type="HAMAP" id="MF_01895">
    <property type="entry name" value="RNase_R"/>
    <property type="match status" value="1"/>
</dbReference>
<dbReference type="InterPro" id="IPR001900">
    <property type="entry name" value="RNase_II/R"/>
</dbReference>
<evidence type="ECO:0000256" key="7">
    <source>
        <dbReference type="ARBA" id="ARBA00022884"/>
    </source>
</evidence>
<comment type="similarity">
    <text evidence="8">Belongs to the RNR ribonuclease family. RNase R subfamily.</text>
</comment>
<dbReference type="InterPro" id="IPR022966">
    <property type="entry name" value="RNase_II/R_CS"/>
</dbReference>
<keyword evidence="9" id="KW-0175">Coiled coil</keyword>
<evidence type="ECO:0000256" key="1">
    <source>
        <dbReference type="ARBA" id="ARBA00001849"/>
    </source>
</evidence>
<comment type="catalytic activity">
    <reaction evidence="1 8">
        <text>Exonucleolytic cleavage in the 3'- to 5'-direction to yield nucleoside 5'-phosphates.</text>
        <dbReference type="EC" id="3.1.13.1"/>
    </reaction>
</comment>
<evidence type="ECO:0000256" key="4">
    <source>
        <dbReference type="ARBA" id="ARBA00022722"/>
    </source>
</evidence>
<reference evidence="11 12" key="1">
    <citation type="submission" date="2020-05" db="EMBL/GenBank/DDBJ databases">
        <title>Draft genome of xy-202 and genomic insight in genome of the genus Peptostreptococcus.</title>
        <authorList>
            <person name="Zhang Z."/>
        </authorList>
    </citation>
    <scope>NUCLEOTIDE SEQUENCE [LARGE SCALE GENOMIC DNA]</scope>
    <source>
        <strain evidence="11 12">DSM 27025</strain>
    </source>
</reference>
<evidence type="ECO:0000256" key="9">
    <source>
        <dbReference type="SAM" id="Coils"/>
    </source>
</evidence>
<dbReference type="InterPro" id="IPR013223">
    <property type="entry name" value="RNase_B_OB_dom"/>
</dbReference>
<protein>
    <recommendedName>
        <fullName evidence="8">Ribonuclease R</fullName>
        <shortName evidence="8">RNase R</shortName>
        <ecNumber evidence="8">3.1.13.1</ecNumber>
    </recommendedName>
</protein>
<feature type="domain" description="S1 motif" evidence="10">
    <location>
        <begin position="627"/>
        <end position="706"/>
    </location>
</feature>
<proteinExistence type="inferred from homology"/>
<dbReference type="InterPro" id="IPR040476">
    <property type="entry name" value="CSD2"/>
</dbReference>
<evidence type="ECO:0000313" key="12">
    <source>
        <dbReference type="Proteomes" id="UP000713904"/>
    </source>
</evidence>
<dbReference type="InterPro" id="IPR011805">
    <property type="entry name" value="RNase_R"/>
</dbReference>
<dbReference type="InterPro" id="IPR050180">
    <property type="entry name" value="RNR_Ribonuclease"/>
</dbReference>
<keyword evidence="3 8" id="KW-0963">Cytoplasm</keyword>
<keyword evidence="5 8" id="KW-0378">Hydrolase</keyword>
<dbReference type="Pfam" id="PF08206">
    <property type="entry name" value="OB_RNB"/>
    <property type="match status" value="1"/>
</dbReference>
<dbReference type="NCBIfam" id="TIGR00358">
    <property type="entry name" value="3_prime_RNase"/>
    <property type="match status" value="1"/>
</dbReference>
<dbReference type="SMART" id="SM00316">
    <property type="entry name" value="S1"/>
    <property type="match status" value="1"/>
</dbReference>
<comment type="function">
    <text evidence="8">3'-5' exoribonuclease that releases 5'-nucleoside monophosphates and is involved in maturation of structured RNAs.</text>
</comment>
<feature type="coiled-coil region" evidence="9">
    <location>
        <begin position="375"/>
        <end position="409"/>
    </location>
</feature>
<dbReference type="Pfam" id="PF00773">
    <property type="entry name" value="RNB"/>
    <property type="match status" value="1"/>
</dbReference>
<dbReference type="Pfam" id="PF17876">
    <property type="entry name" value="CSD2"/>
    <property type="match status" value="1"/>
</dbReference>
<dbReference type="PROSITE" id="PS01175">
    <property type="entry name" value="RIBONUCLEASE_II"/>
    <property type="match status" value="1"/>
</dbReference>
<accession>A0ABR6TJP3</accession>
<keyword evidence="12" id="KW-1185">Reference proteome</keyword>
<evidence type="ECO:0000256" key="3">
    <source>
        <dbReference type="ARBA" id="ARBA00022490"/>
    </source>
</evidence>
<comment type="subcellular location">
    <subcellularLocation>
        <location evidence="2 8">Cytoplasm</location>
    </subcellularLocation>
</comment>
<dbReference type="InterPro" id="IPR004476">
    <property type="entry name" value="RNase_II/RNase_R"/>
</dbReference>
<evidence type="ECO:0000313" key="11">
    <source>
        <dbReference type="EMBL" id="MBC2575453.1"/>
    </source>
</evidence>
<keyword evidence="6 8" id="KW-0269">Exonuclease</keyword>
<dbReference type="SMART" id="SM00955">
    <property type="entry name" value="RNB"/>
    <property type="match status" value="1"/>
</dbReference>
<dbReference type="InterPro" id="IPR011129">
    <property type="entry name" value="CSD"/>
</dbReference>
<dbReference type="NCBIfam" id="TIGR02063">
    <property type="entry name" value="RNase_R"/>
    <property type="match status" value="1"/>
</dbReference>
<gene>
    <name evidence="8 11" type="primary">rnr</name>
    <name evidence="11" type="ORF">HLB29_01990</name>
</gene>
<dbReference type="Pfam" id="PF00575">
    <property type="entry name" value="S1"/>
    <property type="match status" value="1"/>
</dbReference>
<comment type="caution">
    <text evidence="11">The sequence shown here is derived from an EMBL/GenBank/DDBJ whole genome shotgun (WGS) entry which is preliminary data.</text>
</comment>
<organism evidence="11 12">
    <name type="scientific">Peptostreptococcus canis</name>
    <dbReference type="NCBI Taxonomy" id="1159213"/>
    <lineage>
        <taxon>Bacteria</taxon>
        <taxon>Bacillati</taxon>
        <taxon>Bacillota</taxon>
        <taxon>Clostridia</taxon>
        <taxon>Peptostreptococcales</taxon>
        <taxon>Peptostreptococcaceae</taxon>
        <taxon>Peptostreptococcus</taxon>
    </lineage>
</organism>
<dbReference type="EC" id="3.1.13.1" evidence="8"/>
<evidence type="ECO:0000259" key="10">
    <source>
        <dbReference type="PROSITE" id="PS50126"/>
    </source>
</evidence>
<keyword evidence="4 8" id="KW-0540">Nuclease</keyword>
<evidence type="ECO:0000256" key="5">
    <source>
        <dbReference type="ARBA" id="ARBA00022801"/>
    </source>
</evidence>
<evidence type="ECO:0000256" key="2">
    <source>
        <dbReference type="ARBA" id="ARBA00004496"/>
    </source>
</evidence>
<dbReference type="InterPro" id="IPR012340">
    <property type="entry name" value="NA-bd_OB-fold"/>
</dbReference>
<dbReference type="PANTHER" id="PTHR23355:SF9">
    <property type="entry name" value="DIS3-LIKE EXONUCLEASE 2"/>
    <property type="match status" value="1"/>
</dbReference>
<dbReference type="SMART" id="SM00357">
    <property type="entry name" value="CSP"/>
    <property type="match status" value="2"/>
</dbReference>
<dbReference type="Gene3D" id="2.40.50.140">
    <property type="entry name" value="Nucleic acid-binding proteins"/>
    <property type="match status" value="3"/>
</dbReference>
<name>A0ABR6TJP3_9FIRM</name>
<dbReference type="InterPro" id="IPR003029">
    <property type="entry name" value="S1_domain"/>
</dbReference>
<dbReference type="PANTHER" id="PTHR23355">
    <property type="entry name" value="RIBONUCLEASE"/>
    <property type="match status" value="1"/>
</dbReference>
<dbReference type="PROSITE" id="PS50126">
    <property type="entry name" value="S1"/>
    <property type="match status" value="1"/>
</dbReference>
<dbReference type="CDD" id="cd04471">
    <property type="entry name" value="S1_RNase_R"/>
    <property type="match status" value="1"/>
</dbReference>
<evidence type="ECO:0000256" key="6">
    <source>
        <dbReference type="ARBA" id="ARBA00022839"/>
    </source>
</evidence>